<proteinExistence type="predicted"/>
<evidence type="ECO:0000313" key="2">
    <source>
        <dbReference type="Proteomes" id="UP000887116"/>
    </source>
</evidence>
<dbReference type="EMBL" id="BMAO01010352">
    <property type="protein sequence ID" value="GFQ66593.1"/>
    <property type="molecule type" value="Genomic_DNA"/>
</dbReference>
<sequence length="82" mass="9289">MRAFSSPTIRDFISDLRIRALSHIKWAFVFPGTALLPLRNQSISSTSQISCQIRLVLLVSETYGCVLNGCKCRFKNRKGELK</sequence>
<reference evidence="1" key="1">
    <citation type="submission" date="2020-07" db="EMBL/GenBank/DDBJ databases">
        <title>Multicomponent nature underlies the extraordinary mechanical properties of spider dragline silk.</title>
        <authorList>
            <person name="Kono N."/>
            <person name="Nakamura H."/>
            <person name="Mori M."/>
            <person name="Yoshida Y."/>
            <person name="Ohtoshi R."/>
            <person name="Malay A.D."/>
            <person name="Moran D.A.P."/>
            <person name="Tomita M."/>
            <person name="Numata K."/>
            <person name="Arakawa K."/>
        </authorList>
    </citation>
    <scope>NUCLEOTIDE SEQUENCE</scope>
</reference>
<gene>
    <name evidence="1" type="ORF">TNCT_432561</name>
</gene>
<protein>
    <submittedName>
        <fullName evidence="1">Uncharacterized protein</fullName>
    </submittedName>
</protein>
<dbReference type="Proteomes" id="UP000887116">
    <property type="component" value="Unassembled WGS sequence"/>
</dbReference>
<name>A0A8X6EZ99_TRICU</name>
<keyword evidence="2" id="KW-1185">Reference proteome</keyword>
<comment type="caution">
    <text evidence="1">The sequence shown here is derived from an EMBL/GenBank/DDBJ whole genome shotgun (WGS) entry which is preliminary data.</text>
</comment>
<accession>A0A8X6EZ99</accession>
<dbReference type="AlphaFoldDB" id="A0A8X6EZ99"/>
<evidence type="ECO:0000313" key="1">
    <source>
        <dbReference type="EMBL" id="GFQ66593.1"/>
    </source>
</evidence>
<organism evidence="1 2">
    <name type="scientific">Trichonephila clavata</name>
    <name type="common">Joro spider</name>
    <name type="synonym">Nephila clavata</name>
    <dbReference type="NCBI Taxonomy" id="2740835"/>
    <lineage>
        <taxon>Eukaryota</taxon>
        <taxon>Metazoa</taxon>
        <taxon>Ecdysozoa</taxon>
        <taxon>Arthropoda</taxon>
        <taxon>Chelicerata</taxon>
        <taxon>Arachnida</taxon>
        <taxon>Araneae</taxon>
        <taxon>Araneomorphae</taxon>
        <taxon>Entelegynae</taxon>
        <taxon>Araneoidea</taxon>
        <taxon>Nephilidae</taxon>
        <taxon>Trichonephila</taxon>
    </lineage>
</organism>